<dbReference type="EMBL" id="WIWT01000101">
    <property type="protein sequence ID" value="KAF3201023.1"/>
    <property type="molecule type" value="Genomic_DNA"/>
</dbReference>
<proteinExistence type="predicted"/>
<gene>
    <name evidence="4" type="ORF">TWF106_006653</name>
    <name evidence="3" type="ORF">TWF191_010700</name>
    <name evidence="2" type="ORF">TWF679_000510</name>
    <name evidence="1" type="ORF">TWF788_002118</name>
</gene>
<dbReference type="Proteomes" id="UP000614610">
    <property type="component" value="Unassembled WGS sequence"/>
</dbReference>
<comment type="caution">
    <text evidence="4">The sequence shown here is derived from an EMBL/GenBank/DDBJ whole genome shotgun (WGS) entry which is preliminary data.</text>
</comment>
<evidence type="ECO:0000313" key="7">
    <source>
        <dbReference type="Proteomes" id="UP000483672"/>
    </source>
</evidence>
<evidence type="ECO:0000313" key="6">
    <source>
        <dbReference type="Proteomes" id="UP000479691"/>
    </source>
</evidence>
<dbReference type="AlphaFoldDB" id="A0A6G1M499"/>
<dbReference type="Proteomes" id="UP000472727">
    <property type="component" value="Unassembled WGS sequence"/>
</dbReference>
<sequence>MSCLTTNLGCNCSSKSHGLEQLEHSKKLAQHYSSDKSIGSQSLITAVNDCRRSDYNYLYCCSPISLKSSRIRSVRVSVDFYFPAGVTGSIKILSVPSTFSAPWTGCGTQGFAALHPLFDLSNTRCVSSWNNYAEISVVMRGNVSSGVTCLYVLPFVSKDTPEGFVSYEALGEVDYEVPHDHQVIVLFTASVRLSYAYDGIDETGPVHVFADIQ</sequence>
<evidence type="ECO:0000313" key="1">
    <source>
        <dbReference type="EMBL" id="KAF3162143.1"/>
    </source>
</evidence>
<accession>A0A6G1M499</accession>
<evidence type="ECO:0000313" key="2">
    <source>
        <dbReference type="EMBL" id="KAF3201023.1"/>
    </source>
</evidence>
<dbReference type="Proteomes" id="UP000483672">
    <property type="component" value="Unassembled WGS sequence"/>
</dbReference>
<reference evidence="5 6" key="1">
    <citation type="submission" date="2019-06" db="EMBL/GenBank/DDBJ databases">
        <authorList>
            <person name="Palmer J.M."/>
        </authorList>
    </citation>
    <scope>NUCLEOTIDE SEQUENCE [LARGE SCALE GENOMIC DNA]</scope>
    <source>
        <strain evidence="4 5">TWF106</strain>
        <strain evidence="3 7">TWF191</strain>
        <strain evidence="2">TWF679</strain>
        <strain evidence="1 6">TWF788</strain>
    </source>
</reference>
<name>A0A6G1M499_ORBOL</name>
<dbReference type="EMBL" id="WIPF01000087">
    <property type="protein sequence ID" value="KAF3211622.1"/>
    <property type="molecule type" value="Genomic_DNA"/>
</dbReference>
<organism evidence="4 5">
    <name type="scientific">Orbilia oligospora</name>
    <name type="common">Nematode-trapping fungus</name>
    <name type="synonym">Arthrobotrys oligospora</name>
    <dbReference type="NCBI Taxonomy" id="2813651"/>
    <lineage>
        <taxon>Eukaryota</taxon>
        <taxon>Fungi</taxon>
        <taxon>Dikarya</taxon>
        <taxon>Ascomycota</taxon>
        <taxon>Pezizomycotina</taxon>
        <taxon>Orbiliomycetes</taxon>
        <taxon>Orbiliales</taxon>
        <taxon>Orbiliaceae</taxon>
        <taxon>Orbilia</taxon>
    </lineage>
</organism>
<evidence type="ECO:0000313" key="5">
    <source>
        <dbReference type="Proteomes" id="UP000472727"/>
    </source>
</evidence>
<dbReference type="EMBL" id="WIWS01000032">
    <property type="protein sequence ID" value="KAF3220593.1"/>
    <property type="molecule type" value="Genomic_DNA"/>
</dbReference>
<evidence type="ECO:0000313" key="4">
    <source>
        <dbReference type="EMBL" id="KAF3220593.1"/>
    </source>
</evidence>
<dbReference type="EMBL" id="JAABOE010000136">
    <property type="protein sequence ID" value="KAF3162143.1"/>
    <property type="molecule type" value="Genomic_DNA"/>
</dbReference>
<evidence type="ECO:0000313" key="3">
    <source>
        <dbReference type="EMBL" id="KAF3211622.1"/>
    </source>
</evidence>
<protein>
    <submittedName>
        <fullName evidence="4">Uncharacterized protein</fullName>
    </submittedName>
</protein>
<dbReference type="Proteomes" id="UP000479691">
    <property type="component" value="Unassembled WGS sequence"/>
</dbReference>